<proteinExistence type="predicted"/>
<keyword evidence="2" id="KW-1185">Reference proteome</keyword>
<dbReference type="Proteomes" id="UP000250266">
    <property type="component" value="Unassembled WGS sequence"/>
</dbReference>
<name>A0A8E2EG83_9PEZI</name>
<evidence type="ECO:0000313" key="2">
    <source>
        <dbReference type="Proteomes" id="UP000250266"/>
    </source>
</evidence>
<organism evidence="1 2">
    <name type="scientific">Lepidopterella palustris CBS 459.81</name>
    <dbReference type="NCBI Taxonomy" id="1314670"/>
    <lineage>
        <taxon>Eukaryota</taxon>
        <taxon>Fungi</taxon>
        <taxon>Dikarya</taxon>
        <taxon>Ascomycota</taxon>
        <taxon>Pezizomycotina</taxon>
        <taxon>Dothideomycetes</taxon>
        <taxon>Pleosporomycetidae</taxon>
        <taxon>Mytilinidiales</taxon>
        <taxon>Argynnaceae</taxon>
        <taxon>Lepidopterella</taxon>
    </lineage>
</organism>
<gene>
    <name evidence="1" type="ORF">K432DRAFT_181927</name>
</gene>
<protein>
    <submittedName>
        <fullName evidence="1">Uncharacterized protein</fullName>
    </submittedName>
</protein>
<accession>A0A8E2EG83</accession>
<reference evidence="1 2" key="1">
    <citation type="journal article" date="2016" name="Nat. Commun.">
        <title>Ectomycorrhizal ecology is imprinted in the genome of the dominant symbiotic fungus Cenococcum geophilum.</title>
        <authorList>
            <consortium name="DOE Joint Genome Institute"/>
            <person name="Peter M."/>
            <person name="Kohler A."/>
            <person name="Ohm R.A."/>
            <person name="Kuo A."/>
            <person name="Krutzmann J."/>
            <person name="Morin E."/>
            <person name="Arend M."/>
            <person name="Barry K.W."/>
            <person name="Binder M."/>
            <person name="Choi C."/>
            <person name="Clum A."/>
            <person name="Copeland A."/>
            <person name="Grisel N."/>
            <person name="Haridas S."/>
            <person name="Kipfer T."/>
            <person name="LaButti K."/>
            <person name="Lindquist E."/>
            <person name="Lipzen A."/>
            <person name="Maire R."/>
            <person name="Meier B."/>
            <person name="Mihaltcheva S."/>
            <person name="Molinier V."/>
            <person name="Murat C."/>
            <person name="Poggeler S."/>
            <person name="Quandt C.A."/>
            <person name="Sperisen C."/>
            <person name="Tritt A."/>
            <person name="Tisserant E."/>
            <person name="Crous P.W."/>
            <person name="Henrissat B."/>
            <person name="Nehls U."/>
            <person name="Egli S."/>
            <person name="Spatafora J.W."/>
            <person name="Grigoriev I.V."/>
            <person name="Martin F.M."/>
        </authorList>
    </citation>
    <scope>NUCLEOTIDE SEQUENCE [LARGE SCALE GENOMIC DNA]</scope>
    <source>
        <strain evidence="1 2">CBS 459.81</strain>
    </source>
</reference>
<evidence type="ECO:0000313" key="1">
    <source>
        <dbReference type="EMBL" id="OCK83440.1"/>
    </source>
</evidence>
<dbReference type="EMBL" id="KV744861">
    <property type="protein sequence ID" value="OCK83440.1"/>
    <property type="molecule type" value="Genomic_DNA"/>
</dbReference>
<sequence length="58" mass="6630">MPQQRQFGQGISGNARQVVHLTPEQRTRIIAKTEAGCKSTELAEEFHVTYKCIRDTLR</sequence>
<dbReference type="AlphaFoldDB" id="A0A8E2EG83"/>